<comment type="caution">
    <text evidence="2">The sequence shown here is derived from an EMBL/GenBank/DDBJ whole genome shotgun (WGS) entry which is preliminary data.</text>
</comment>
<dbReference type="EMBL" id="JACXVP010000012">
    <property type="protein sequence ID" value="KAG5572260.1"/>
    <property type="molecule type" value="Genomic_DNA"/>
</dbReference>
<feature type="transmembrane region" description="Helical" evidence="1">
    <location>
        <begin position="99"/>
        <end position="117"/>
    </location>
</feature>
<reference evidence="2 3" key="1">
    <citation type="submission" date="2020-09" db="EMBL/GenBank/DDBJ databases">
        <title>De no assembly of potato wild relative species, Solanum commersonii.</title>
        <authorList>
            <person name="Cho K."/>
        </authorList>
    </citation>
    <scope>NUCLEOTIDE SEQUENCE [LARGE SCALE GENOMIC DNA]</scope>
    <source>
        <strain evidence="2">LZ3.2</strain>
        <tissue evidence="2">Leaf</tissue>
    </source>
</reference>
<gene>
    <name evidence="2" type="ORF">H5410_062026</name>
</gene>
<dbReference type="Proteomes" id="UP000824120">
    <property type="component" value="Chromosome 12"/>
</dbReference>
<dbReference type="AlphaFoldDB" id="A0A9J5WAF9"/>
<evidence type="ECO:0000313" key="3">
    <source>
        <dbReference type="Proteomes" id="UP000824120"/>
    </source>
</evidence>
<evidence type="ECO:0000313" key="2">
    <source>
        <dbReference type="EMBL" id="KAG5572260.1"/>
    </source>
</evidence>
<name>A0A9J5WAF9_SOLCO</name>
<keyword evidence="1" id="KW-1133">Transmembrane helix</keyword>
<organism evidence="2 3">
    <name type="scientific">Solanum commersonii</name>
    <name type="common">Commerson's wild potato</name>
    <name type="synonym">Commerson's nightshade</name>
    <dbReference type="NCBI Taxonomy" id="4109"/>
    <lineage>
        <taxon>Eukaryota</taxon>
        <taxon>Viridiplantae</taxon>
        <taxon>Streptophyta</taxon>
        <taxon>Embryophyta</taxon>
        <taxon>Tracheophyta</taxon>
        <taxon>Spermatophyta</taxon>
        <taxon>Magnoliopsida</taxon>
        <taxon>eudicotyledons</taxon>
        <taxon>Gunneridae</taxon>
        <taxon>Pentapetalae</taxon>
        <taxon>asterids</taxon>
        <taxon>lamiids</taxon>
        <taxon>Solanales</taxon>
        <taxon>Solanaceae</taxon>
        <taxon>Solanoideae</taxon>
        <taxon>Solaneae</taxon>
        <taxon>Solanum</taxon>
    </lineage>
</organism>
<keyword evidence="1" id="KW-0812">Transmembrane</keyword>
<proteinExistence type="predicted"/>
<keyword evidence="1" id="KW-0472">Membrane</keyword>
<keyword evidence="3" id="KW-1185">Reference proteome</keyword>
<evidence type="ECO:0000256" key="1">
    <source>
        <dbReference type="SAM" id="Phobius"/>
    </source>
</evidence>
<accession>A0A9J5WAF9</accession>
<protein>
    <submittedName>
        <fullName evidence="2">Uncharacterized protein</fullName>
    </submittedName>
</protein>
<sequence>MDSFWDGIMVLLMKPNQNLAAMFKSLFSIRAPTSIHLGVSHSARLVEIADTLGDPPFGLLHRLSALAFSIFASLDHWAVYTLEQNERIRLFGDSPNGFGYSHIFIFSFFKLPLFLFAK</sequence>